<proteinExistence type="predicted"/>
<dbReference type="PROSITE" id="PS50844">
    <property type="entry name" value="AFP_LIKE"/>
    <property type="match status" value="1"/>
</dbReference>
<dbReference type="SMART" id="SM00858">
    <property type="entry name" value="SAF"/>
    <property type="match status" value="1"/>
</dbReference>
<dbReference type="InterPro" id="IPR013974">
    <property type="entry name" value="SAF"/>
</dbReference>
<dbReference type="Pfam" id="PF03102">
    <property type="entry name" value="NeuB"/>
    <property type="match status" value="1"/>
</dbReference>
<dbReference type="EMBL" id="CP031555">
    <property type="protein sequence ID" value="AXO13651.1"/>
    <property type="molecule type" value="Genomic_DNA"/>
</dbReference>
<evidence type="ECO:0000259" key="1">
    <source>
        <dbReference type="PROSITE" id="PS50844"/>
    </source>
</evidence>
<reference evidence="2 3" key="1">
    <citation type="submission" date="2018-08" db="EMBL/GenBank/DDBJ databases">
        <title>Complete genome sequence of type strain Thalassospira indica MCCC 1A01103T, isolated from isolated from deep seawater of the Indian Ocean.</title>
        <authorList>
            <person name="Liu Y."/>
        </authorList>
    </citation>
    <scope>NUCLEOTIDE SEQUENCE [LARGE SCALE GENOMIC DNA]</scope>
    <source>
        <strain evidence="2 3">PB8BT</strain>
    </source>
</reference>
<keyword evidence="3" id="KW-1185">Reference proteome</keyword>
<dbReference type="Gene3D" id="3.90.1210.10">
    <property type="entry name" value="Antifreeze-like/N-acetylneuraminic acid synthase C-terminal domain"/>
    <property type="match status" value="1"/>
</dbReference>
<dbReference type="InterPro" id="IPR013132">
    <property type="entry name" value="PseI/NeuA/B-like_N"/>
</dbReference>
<name>A0ABM6XVF6_9PROT</name>
<feature type="domain" description="AFP-like" evidence="1">
    <location>
        <begin position="305"/>
        <end position="365"/>
    </location>
</feature>
<organism evidence="2 3">
    <name type="scientific">Thalassospira indica</name>
    <dbReference type="NCBI Taxonomy" id="1891279"/>
    <lineage>
        <taxon>Bacteria</taxon>
        <taxon>Pseudomonadati</taxon>
        <taxon>Pseudomonadota</taxon>
        <taxon>Alphaproteobacteria</taxon>
        <taxon>Rhodospirillales</taxon>
        <taxon>Thalassospiraceae</taxon>
        <taxon>Thalassospira</taxon>
    </lineage>
</organism>
<dbReference type="PANTHER" id="PTHR42966">
    <property type="entry name" value="N-ACETYLNEURAMINATE SYNTHASE"/>
    <property type="match status" value="1"/>
</dbReference>
<dbReference type="CDD" id="cd11615">
    <property type="entry name" value="SAF_NeuB_like"/>
    <property type="match status" value="1"/>
</dbReference>
<dbReference type="Pfam" id="PF08666">
    <property type="entry name" value="SAF"/>
    <property type="match status" value="1"/>
</dbReference>
<dbReference type="InterPro" id="IPR006190">
    <property type="entry name" value="SAF_AFP_Neu5Ac"/>
</dbReference>
<dbReference type="SUPFAM" id="SSF51269">
    <property type="entry name" value="AFP III-like domain"/>
    <property type="match status" value="1"/>
</dbReference>
<dbReference type="Gene3D" id="3.20.20.70">
    <property type="entry name" value="Aldolase class I"/>
    <property type="match status" value="1"/>
</dbReference>
<dbReference type="Proteomes" id="UP000256971">
    <property type="component" value="Chromosome"/>
</dbReference>
<dbReference type="InterPro" id="IPR036732">
    <property type="entry name" value="AFP_Neu5c_C_sf"/>
</dbReference>
<dbReference type="PANTHER" id="PTHR42966:SF2">
    <property type="entry name" value="PSEUDAMINIC ACID SYNTHASE"/>
    <property type="match status" value="1"/>
</dbReference>
<dbReference type="RefSeq" id="WP_082923330.1">
    <property type="nucleotide sequence ID" value="NZ_CP031555.1"/>
</dbReference>
<gene>
    <name evidence="2" type="ORF">DY252_05010</name>
</gene>
<evidence type="ECO:0000313" key="3">
    <source>
        <dbReference type="Proteomes" id="UP000256971"/>
    </source>
</evidence>
<sequence length="366" mass="40557">MNDVNTQPNSVIHIDGKRISLDDPVYFIAEIGSNFDQDLERAKDLIYLAKDAGADAVKFQHYTAGALVSDEGFKQLGGQQSHQSAWKKSVFDTYDDASLNRDWTAALKNACDEAGVSFFTSPYSFELVDYVDEFVPAYKVGSGDITWVEIIERMAGKKKPVLVATGASDMKDVKRATDALLKINRDVVLLQCNTNYTADHKNYSSLQLNVLKEFSSMYPGIVLGLSDHMPGHVAVLGAVALGARVIEKHFTDSTEREGPDHGFAMTPESWREMVDRTRELEMSLGNGVKKIEDNERDTVVLQRRCIRVNRDIDQGKVLSRDDLSMLRPCPTDGIPPHDVDKVVGKKLLKSIVSGSHVTLNDISSSE</sequence>
<dbReference type="InterPro" id="IPR013785">
    <property type="entry name" value="Aldolase_TIM"/>
</dbReference>
<dbReference type="InterPro" id="IPR057736">
    <property type="entry name" value="SAF_PseI/NeuA/NeuB"/>
</dbReference>
<dbReference type="InterPro" id="IPR051690">
    <property type="entry name" value="PseI-like"/>
</dbReference>
<protein>
    <submittedName>
        <fullName evidence="2">N-acetylneuraminate synthase</fullName>
    </submittedName>
</protein>
<accession>A0ABM6XVF6</accession>
<evidence type="ECO:0000313" key="2">
    <source>
        <dbReference type="EMBL" id="AXO13651.1"/>
    </source>
</evidence>
<dbReference type="SUPFAM" id="SSF51569">
    <property type="entry name" value="Aldolase"/>
    <property type="match status" value="1"/>
</dbReference>